<keyword evidence="3" id="KW-1185">Reference proteome</keyword>
<protein>
    <submittedName>
        <fullName evidence="2">Uncharacterized protein</fullName>
    </submittedName>
</protein>
<gene>
    <name evidence="2" type="ORF">HNQ61_002256</name>
</gene>
<dbReference type="Proteomes" id="UP000582837">
    <property type="component" value="Unassembled WGS sequence"/>
</dbReference>
<comment type="caution">
    <text evidence="2">The sequence shown here is derived from an EMBL/GenBank/DDBJ whole genome shotgun (WGS) entry which is preliminary data.</text>
</comment>
<feature type="chain" id="PRO_5032824013" evidence="1">
    <location>
        <begin position="22"/>
        <end position="347"/>
    </location>
</feature>
<evidence type="ECO:0000313" key="3">
    <source>
        <dbReference type="Proteomes" id="UP000582837"/>
    </source>
</evidence>
<name>A0A841GY03_9BACT</name>
<dbReference type="EMBL" id="JACHIA010000005">
    <property type="protein sequence ID" value="MBB6070635.1"/>
    <property type="molecule type" value="Genomic_DNA"/>
</dbReference>
<proteinExistence type="predicted"/>
<reference evidence="2 3" key="1">
    <citation type="submission" date="2020-08" db="EMBL/GenBank/DDBJ databases">
        <title>Genomic Encyclopedia of Type Strains, Phase IV (KMG-IV): sequencing the most valuable type-strain genomes for metagenomic binning, comparative biology and taxonomic classification.</title>
        <authorList>
            <person name="Goeker M."/>
        </authorList>
    </citation>
    <scope>NUCLEOTIDE SEQUENCE [LARGE SCALE GENOMIC DNA]</scope>
    <source>
        <strain evidence="2 3">DSM 29007</strain>
    </source>
</reference>
<evidence type="ECO:0000313" key="2">
    <source>
        <dbReference type="EMBL" id="MBB6070635.1"/>
    </source>
</evidence>
<dbReference type="RefSeq" id="WP_170034471.1">
    <property type="nucleotide sequence ID" value="NZ_JABDTL010000001.1"/>
</dbReference>
<organism evidence="2 3">
    <name type="scientific">Longimicrobium terrae</name>
    <dbReference type="NCBI Taxonomy" id="1639882"/>
    <lineage>
        <taxon>Bacteria</taxon>
        <taxon>Pseudomonadati</taxon>
        <taxon>Gemmatimonadota</taxon>
        <taxon>Longimicrobiia</taxon>
        <taxon>Longimicrobiales</taxon>
        <taxon>Longimicrobiaceae</taxon>
        <taxon>Longimicrobium</taxon>
    </lineage>
</organism>
<sequence length="347" mass="36951">MRVQAARTARVAALLILTAPAACDNVEWGGASVQVVTPPPPGGEDATGPEPGAIAGMALPTGPVLFHVIRAQNGIAQLIPVAEISGDSLRTIKKPAGVSPQAYEQRFREAVMPLNAQFVLFRRGSQVGTLTIQTPSRPTACGVPTAQGQATTVAAAAAEGEFLAFRKGLAPDVMGEYSPPQVDGTIRRYASLVAERLVLQNGLQRPRSWGGAMRDLQALDLIRGGHPEMASTYLVGDQIGLGAAEPDAWSVFYVGDYEQRAGYTPIYQEVRSYAKTGKGAPKAVDHLNWNGAGQPELLIQIFGVRESWYEAISRDGGTWRKTWEAGRCIDQAPEPRSIGAAQRVGTP</sequence>
<dbReference type="AlphaFoldDB" id="A0A841GY03"/>
<evidence type="ECO:0000256" key="1">
    <source>
        <dbReference type="SAM" id="SignalP"/>
    </source>
</evidence>
<feature type="signal peptide" evidence="1">
    <location>
        <begin position="1"/>
        <end position="21"/>
    </location>
</feature>
<keyword evidence="1" id="KW-0732">Signal</keyword>
<accession>A0A841GY03</accession>